<dbReference type="GO" id="GO:0003676">
    <property type="term" value="F:nucleic acid binding"/>
    <property type="evidence" value="ECO:0007669"/>
    <property type="project" value="InterPro"/>
</dbReference>
<name>A0A8X7MM94_9BASI</name>
<dbReference type="Proteomes" id="UP000077684">
    <property type="component" value="Unassembled WGS sequence"/>
</dbReference>
<feature type="region of interest" description="Disordered" evidence="3">
    <location>
        <begin position="261"/>
        <end position="303"/>
    </location>
</feature>
<accession>A0A8X7MM94</accession>
<feature type="compositionally biased region" description="Basic and acidic residues" evidence="3">
    <location>
        <begin position="1"/>
        <end position="10"/>
    </location>
</feature>
<feature type="compositionally biased region" description="Low complexity" evidence="3">
    <location>
        <begin position="400"/>
        <end position="416"/>
    </location>
</feature>
<dbReference type="EMBL" id="LWDE02001227">
    <property type="protein sequence ID" value="KAE8242079.1"/>
    <property type="molecule type" value="Genomic_DNA"/>
</dbReference>
<feature type="region of interest" description="Disordered" evidence="3">
    <location>
        <begin position="392"/>
        <end position="449"/>
    </location>
</feature>
<dbReference type="AlphaFoldDB" id="A0A8X7MM94"/>
<evidence type="ECO:0000313" key="6">
    <source>
        <dbReference type="Proteomes" id="UP000077684"/>
    </source>
</evidence>
<feature type="region of interest" description="Disordered" evidence="3">
    <location>
        <begin position="81"/>
        <end position="123"/>
    </location>
</feature>
<keyword evidence="2" id="KW-0479">Metal-binding</keyword>
<keyword evidence="2" id="KW-0862">Zinc</keyword>
<dbReference type="GO" id="GO:0006397">
    <property type="term" value="P:mRNA processing"/>
    <property type="evidence" value="ECO:0007669"/>
    <property type="project" value="UniProtKB-KW"/>
</dbReference>
<dbReference type="InterPro" id="IPR001878">
    <property type="entry name" value="Znf_CCHC"/>
</dbReference>
<feature type="compositionally biased region" description="Basic and acidic residues" evidence="3">
    <location>
        <begin position="53"/>
        <end position="65"/>
    </location>
</feature>
<dbReference type="PROSITE" id="PS50158">
    <property type="entry name" value="ZF_CCHC"/>
    <property type="match status" value="1"/>
</dbReference>
<feature type="domain" description="CCHC-type" evidence="4">
    <location>
        <begin position="378"/>
        <end position="393"/>
    </location>
</feature>
<keyword evidence="2" id="KW-0863">Zinc-finger</keyword>
<organism evidence="5 6">
    <name type="scientific">Tilletia controversa</name>
    <name type="common">dwarf bunt fungus</name>
    <dbReference type="NCBI Taxonomy" id="13291"/>
    <lineage>
        <taxon>Eukaryota</taxon>
        <taxon>Fungi</taxon>
        <taxon>Dikarya</taxon>
        <taxon>Basidiomycota</taxon>
        <taxon>Ustilaginomycotina</taxon>
        <taxon>Exobasidiomycetes</taxon>
        <taxon>Tilletiales</taxon>
        <taxon>Tilletiaceae</taxon>
        <taxon>Tilletia</taxon>
    </lineage>
</organism>
<evidence type="ECO:0000313" key="5">
    <source>
        <dbReference type="EMBL" id="KAE8242079.1"/>
    </source>
</evidence>
<dbReference type="GO" id="GO:0008270">
    <property type="term" value="F:zinc ion binding"/>
    <property type="evidence" value="ECO:0007669"/>
    <property type="project" value="UniProtKB-KW"/>
</dbReference>
<dbReference type="Gene3D" id="4.10.60.10">
    <property type="entry name" value="Zinc finger, CCHC-type"/>
    <property type="match status" value="1"/>
</dbReference>
<dbReference type="Pfam" id="PF00098">
    <property type="entry name" value="zf-CCHC"/>
    <property type="match status" value="1"/>
</dbReference>
<feature type="region of interest" description="Disordered" evidence="3">
    <location>
        <begin position="472"/>
        <end position="525"/>
    </location>
</feature>
<evidence type="ECO:0000256" key="1">
    <source>
        <dbReference type="ARBA" id="ARBA00022664"/>
    </source>
</evidence>
<evidence type="ECO:0000256" key="2">
    <source>
        <dbReference type="PROSITE-ProRule" id="PRU00047"/>
    </source>
</evidence>
<feature type="compositionally biased region" description="Polar residues" evidence="3">
    <location>
        <begin position="487"/>
        <end position="525"/>
    </location>
</feature>
<gene>
    <name evidence="5" type="ORF">A4X06_0g7260</name>
</gene>
<dbReference type="SMART" id="SM00343">
    <property type="entry name" value="ZnF_C2HC"/>
    <property type="match status" value="1"/>
</dbReference>
<protein>
    <recommendedName>
        <fullName evidence="4">CCHC-type domain-containing protein</fullName>
    </recommendedName>
</protein>
<sequence length="525" mass="55944">MSSSDGHNDDRADDEADVRSAGGQSDADDHDQDQGGREDDGYSEGYDVGYDDGYEHGYGDGHDEGYELGFDDGYEVAYEAYRDGDEHTYAAPGAQSDSDSDSDTGEVEPWSYFDHNTPPLLPHDAIRTRVDDAAQLGGRPDAGQESNGPLQAHNATVDLYAQQYDGSHAPYTPGQYQGNAYYTLYNYTPNTPRQPHQDVYYAPQPLGQPPEPAHPPYDNVLYAPYASERHHITVQHPTLTHTPYRGLPYTSAVSAPPRVWQAPTAEARHQDSAPAPTSSASPSRASSRHTRVSPPLASATSTRISVSRSALNDILSRLVALETQLASTAIGTPLRPAAASPVVPSSVQPQPAIGTPLLPAAAVVPASVQPPVRRRDQCFRCHRTGHFARDCPSIPSTSGAALKTTSQSSSSSSAAYPPSPTTRLDPQLISTIPTPPTNPNGASTHSSPLHNESVNIICFPHVHAGPLTPALGDEGIYGGPPGPPSFLETSTNIHTPSDSQLSFKAPFSHSQDSPSASTQFRSSSP</sequence>
<keyword evidence="6" id="KW-1185">Reference proteome</keyword>
<dbReference type="SUPFAM" id="SSF57756">
    <property type="entry name" value="Retrovirus zinc finger-like domains"/>
    <property type="match status" value="1"/>
</dbReference>
<comment type="caution">
    <text evidence="5">The sequence shown here is derived from an EMBL/GenBank/DDBJ whole genome shotgun (WGS) entry which is preliminary data.</text>
</comment>
<feature type="compositionally biased region" description="Low complexity" evidence="3">
    <location>
        <begin position="272"/>
        <end position="285"/>
    </location>
</feature>
<dbReference type="InterPro" id="IPR036875">
    <property type="entry name" value="Znf_CCHC_sf"/>
</dbReference>
<evidence type="ECO:0000256" key="3">
    <source>
        <dbReference type="SAM" id="MobiDB-lite"/>
    </source>
</evidence>
<reference evidence="5" key="1">
    <citation type="submission" date="2016-04" db="EMBL/GenBank/DDBJ databases">
        <authorList>
            <person name="Nguyen H.D."/>
            <person name="Samba Siva P."/>
            <person name="Cullis J."/>
            <person name="Levesque C.A."/>
            <person name="Hambleton S."/>
        </authorList>
    </citation>
    <scope>NUCLEOTIDE SEQUENCE</scope>
    <source>
        <strain evidence="5">DAOMC 236426</strain>
    </source>
</reference>
<keyword evidence="1" id="KW-0507">mRNA processing</keyword>
<reference evidence="5" key="2">
    <citation type="journal article" date="2019" name="IMA Fungus">
        <title>Genome sequencing and comparison of five Tilletia species to identify candidate genes for the detection of regulated species infecting wheat.</title>
        <authorList>
            <person name="Nguyen H.D.T."/>
            <person name="Sultana T."/>
            <person name="Kesanakurti P."/>
            <person name="Hambleton S."/>
        </authorList>
    </citation>
    <scope>NUCLEOTIDE SEQUENCE</scope>
    <source>
        <strain evidence="5">DAOMC 236426</strain>
    </source>
</reference>
<proteinExistence type="predicted"/>
<feature type="region of interest" description="Disordered" evidence="3">
    <location>
        <begin position="1"/>
        <end position="68"/>
    </location>
</feature>
<evidence type="ECO:0000259" key="4">
    <source>
        <dbReference type="PROSITE" id="PS50158"/>
    </source>
</evidence>